<dbReference type="AlphaFoldDB" id="Q08KB7"/>
<evidence type="ECO:0000313" key="3">
    <source>
        <dbReference type="EMBL" id="BAF33105.1"/>
    </source>
</evidence>
<reference evidence="3" key="2">
    <citation type="journal article" date="2007" name="Gen. Comp. Endocrinol.">
        <title>Identification of a ghrelin-like peptide in two species of shark, Sphyrna lewini and Carcharhinus melanopterus.</title>
        <authorList>
            <person name="Kawakoashi A."/>
            <person name="Kaiya H."/>
            <person name="Riley L.G."/>
            <person name="Hirano T."/>
            <person name="Grau E.G."/>
            <person name="Miyazato M."/>
            <person name="Hosoda H."/>
            <person name="Kangawa K."/>
        </authorList>
    </citation>
    <scope>NUCLEOTIDE SEQUENCE</scope>
    <source>
        <tissue evidence="3">Stomach</tissue>
    </source>
</reference>
<organism evidence="3">
    <name type="scientific">Carcharhinus melanopterus</name>
    <name type="common">Blacktip reef shark</name>
    <name type="synonym">Carcharias melanopterus</name>
    <dbReference type="NCBI Taxonomy" id="263686"/>
    <lineage>
        <taxon>Eukaryota</taxon>
        <taxon>Metazoa</taxon>
        <taxon>Chordata</taxon>
        <taxon>Craniata</taxon>
        <taxon>Vertebrata</taxon>
        <taxon>Chondrichthyes</taxon>
        <taxon>Elasmobranchii</taxon>
        <taxon>Galeomorphii</taxon>
        <taxon>Galeoidea</taxon>
        <taxon>Carcharhiniformes</taxon>
        <taxon>Carcharhinidae</taxon>
        <taxon>Carcharhinus</taxon>
    </lineage>
</organism>
<reference evidence="3" key="1">
    <citation type="submission" date="2006-03" db="EMBL/GenBank/DDBJ databases">
        <authorList>
            <person name="Kawakoshi A."/>
            <person name="Kaiya H."/>
            <person name="Riley L.G."/>
            <person name="Hirano T."/>
            <person name="Grau G.E."/>
            <person name="Kangawa K."/>
        </authorList>
    </citation>
    <scope>NUCLEOTIDE SEQUENCE</scope>
    <source>
        <tissue evidence="3">Stomach</tissue>
    </source>
</reference>
<feature type="signal peptide" evidence="2">
    <location>
        <begin position="1"/>
        <end position="23"/>
    </location>
</feature>
<protein>
    <submittedName>
        <fullName evidence="3">Preproghrelin</fullName>
    </submittedName>
</protein>
<gene>
    <name evidence="3" type="primary">GRLN</name>
</gene>
<evidence type="ECO:0000256" key="2">
    <source>
        <dbReference type="SAM" id="SignalP"/>
    </source>
</evidence>
<keyword evidence="2" id="KW-0732">Signal</keyword>
<feature type="region of interest" description="Disordered" evidence="1">
    <location>
        <begin position="25"/>
        <end position="49"/>
    </location>
</feature>
<proteinExistence type="evidence at transcript level"/>
<dbReference type="EMBL" id="AB254129">
    <property type="protein sequence ID" value="BAF33105.1"/>
    <property type="molecule type" value="mRNA"/>
</dbReference>
<sequence length="108" mass="11777" precursor="true">MKPLILAMFAVALLATLAAEAEAGVSFHPRLKEKDDNSSGNTRKFSPKRQLYEDVALQMEEGQSDSALAQAGIPSQLGLRKSKADSMQYAEQMLQMLSDLLDSDDSQS</sequence>
<accession>Q08KB7</accession>
<feature type="chain" id="PRO_5004166945" evidence="2">
    <location>
        <begin position="24"/>
        <end position="108"/>
    </location>
</feature>
<evidence type="ECO:0000256" key="1">
    <source>
        <dbReference type="SAM" id="MobiDB-lite"/>
    </source>
</evidence>
<name>Q08KB7_CARMP</name>